<reference evidence="6" key="1">
    <citation type="journal article" date="2014" name="Nat. Commun.">
        <title>The rainbow trout genome provides novel insights into evolution after whole-genome duplication in vertebrates.</title>
        <authorList>
            <person name="Berthelot C."/>
            <person name="Brunet F."/>
            <person name="Chalopin D."/>
            <person name="Juanchich A."/>
            <person name="Bernard M."/>
            <person name="Noel B."/>
            <person name="Bento P."/>
            <person name="Da Silva C."/>
            <person name="Labadie K."/>
            <person name="Alberti A."/>
            <person name="Aury J.M."/>
            <person name="Louis A."/>
            <person name="Dehais P."/>
            <person name="Bardou P."/>
            <person name="Montfort J."/>
            <person name="Klopp C."/>
            <person name="Cabau C."/>
            <person name="Gaspin C."/>
            <person name="Thorgaard G.H."/>
            <person name="Boussaha M."/>
            <person name="Quillet E."/>
            <person name="Guyomard R."/>
            <person name="Galiana D."/>
            <person name="Bobe J."/>
            <person name="Volff J.N."/>
            <person name="Genet C."/>
            <person name="Wincker P."/>
            <person name="Jaillon O."/>
            <person name="Roest Crollius H."/>
            <person name="Guiguen Y."/>
        </authorList>
    </citation>
    <scope>NUCLEOTIDE SEQUENCE [LARGE SCALE GENOMIC DNA]</scope>
</reference>
<comment type="subcellular location">
    <subcellularLocation>
        <location evidence="1">Membrane</location>
        <topology evidence="1">Single-pass type I membrane protein</topology>
    </subcellularLocation>
</comment>
<organism evidence="6 7">
    <name type="scientific">Oncorhynchus mykiss</name>
    <name type="common">Rainbow trout</name>
    <name type="synonym">Salmo gairdneri</name>
    <dbReference type="NCBI Taxonomy" id="8022"/>
    <lineage>
        <taxon>Eukaryota</taxon>
        <taxon>Metazoa</taxon>
        <taxon>Chordata</taxon>
        <taxon>Craniata</taxon>
        <taxon>Vertebrata</taxon>
        <taxon>Euteleostomi</taxon>
        <taxon>Actinopterygii</taxon>
        <taxon>Neopterygii</taxon>
        <taxon>Teleostei</taxon>
        <taxon>Protacanthopterygii</taxon>
        <taxon>Salmoniformes</taxon>
        <taxon>Salmonidae</taxon>
        <taxon>Salmoninae</taxon>
        <taxon>Oncorhynchus</taxon>
    </lineage>
</organism>
<evidence type="ECO:0000256" key="3">
    <source>
        <dbReference type="ARBA" id="ARBA00023136"/>
    </source>
</evidence>
<evidence type="ECO:0000313" key="7">
    <source>
        <dbReference type="Proteomes" id="UP000193380"/>
    </source>
</evidence>
<dbReference type="AlphaFoldDB" id="A0A060Z1L5"/>
<dbReference type="GO" id="GO:0007229">
    <property type="term" value="P:integrin-mediated signaling pathway"/>
    <property type="evidence" value="ECO:0007669"/>
    <property type="project" value="UniProtKB-KW"/>
</dbReference>
<keyword evidence="3" id="KW-0472">Membrane</keyword>
<keyword evidence="4" id="KW-0325">Glycoprotein</keyword>
<dbReference type="GO" id="GO:0016020">
    <property type="term" value="C:membrane"/>
    <property type="evidence" value="ECO:0007669"/>
    <property type="project" value="UniProtKB-SubCell"/>
</dbReference>
<dbReference type="InterPro" id="IPR048285">
    <property type="entry name" value="Integrin_alpha_Ig-like_2"/>
</dbReference>
<dbReference type="Gene3D" id="2.60.40.1510">
    <property type="entry name" value="ntegrin, alpha v. Chain A, domain 3"/>
    <property type="match status" value="1"/>
</dbReference>
<proteinExistence type="predicted"/>
<feature type="domain" description="Integrin alpha second immunoglobulin-like" evidence="5">
    <location>
        <begin position="12"/>
        <end position="80"/>
    </location>
</feature>
<name>A0A060Z1L5_ONCMY</name>
<keyword evidence="2" id="KW-0401">Integrin</keyword>
<feature type="non-terminal residue" evidence="6">
    <location>
        <position position="1"/>
    </location>
</feature>
<evidence type="ECO:0000256" key="1">
    <source>
        <dbReference type="ARBA" id="ARBA00004479"/>
    </source>
</evidence>
<evidence type="ECO:0000256" key="2">
    <source>
        <dbReference type="ARBA" id="ARBA00023037"/>
    </source>
</evidence>
<dbReference type="STRING" id="8022.A0A060Z1L5"/>
<protein>
    <recommendedName>
        <fullName evidence="5">Integrin alpha second immunoglobulin-like domain-containing protein</fullName>
    </recommendedName>
</protein>
<evidence type="ECO:0000259" key="5">
    <source>
        <dbReference type="Pfam" id="PF20805"/>
    </source>
</evidence>
<gene>
    <name evidence="6" type="ORF">GSONMT00007915001</name>
</gene>
<sequence>SCILSVSPFQTLSRLSCAYKTENQTRVVVCDLGNPMKGGIKVLAGLRFSVHQLSEQDTLVKFDLQIQSSNQFNSTSSLVSSITTLAVLANVDFRGYVVFAITEQKLSRLSTEMSSN</sequence>
<accession>A0A060Z1L5</accession>
<evidence type="ECO:0000313" key="6">
    <source>
        <dbReference type="EMBL" id="CDQ95180.1"/>
    </source>
</evidence>
<evidence type="ECO:0000256" key="4">
    <source>
        <dbReference type="ARBA" id="ARBA00023180"/>
    </source>
</evidence>
<dbReference type="PaxDb" id="8022-A0A060Z1L5"/>
<dbReference type="Proteomes" id="UP000193380">
    <property type="component" value="Unassembled WGS sequence"/>
</dbReference>
<reference evidence="6" key="2">
    <citation type="submission" date="2014-03" db="EMBL/GenBank/DDBJ databases">
        <authorList>
            <person name="Genoscope - CEA"/>
        </authorList>
    </citation>
    <scope>NUCLEOTIDE SEQUENCE</scope>
</reference>
<dbReference type="SUPFAM" id="SSF69179">
    <property type="entry name" value="Integrin domains"/>
    <property type="match status" value="1"/>
</dbReference>
<dbReference type="Pfam" id="PF20805">
    <property type="entry name" value="Integrin_A_Ig_2"/>
    <property type="match status" value="1"/>
</dbReference>
<dbReference type="InterPro" id="IPR032695">
    <property type="entry name" value="Integrin_dom_sf"/>
</dbReference>
<dbReference type="EMBL" id="FR920052">
    <property type="protein sequence ID" value="CDQ95180.1"/>
    <property type="molecule type" value="Genomic_DNA"/>
</dbReference>